<dbReference type="RefSeq" id="WP_173128963.1">
    <property type="nucleotide sequence ID" value="NZ_JABRWJ010000008.1"/>
</dbReference>
<organism evidence="1 2">
    <name type="scientific">Pseudaquabacterium terrae</name>
    <dbReference type="NCBI Taxonomy" id="2732868"/>
    <lineage>
        <taxon>Bacteria</taxon>
        <taxon>Pseudomonadati</taxon>
        <taxon>Pseudomonadota</taxon>
        <taxon>Betaproteobacteria</taxon>
        <taxon>Burkholderiales</taxon>
        <taxon>Sphaerotilaceae</taxon>
        <taxon>Pseudaquabacterium</taxon>
    </lineage>
</organism>
<evidence type="ECO:0000313" key="1">
    <source>
        <dbReference type="EMBL" id="NRF70269.1"/>
    </source>
</evidence>
<evidence type="ECO:0000313" key="2">
    <source>
        <dbReference type="Proteomes" id="UP000737171"/>
    </source>
</evidence>
<gene>
    <name evidence="1" type="ORF">HLB44_24990</name>
</gene>
<protein>
    <submittedName>
        <fullName evidence="1">N-acetyl sugar amidotransferase</fullName>
    </submittedName>
</protein>
<dbReference type="SUPFAM" id="SSF52402">
    <property type="entry name" value="Adenine nucleotide alpha hydrolases-like"/>
    <property type="match status" value="1"/>
</dbReference>
<dbReference type="InterPro" id="IPR020022">
    <property type="entry name" value="N-acetyl_sugar_amidoTrfase"/>
</dbReference>
<dbReference type="Proteomes" id="UP000737171">
    <property type="component" value="Unassembled WGS sequence"/>
</dbReference>
<dbReference type="EMBL" id="JABRWJ010000008">
    <property type="protein sequence ID" value="NRF70269.1"/>
    <property type="molecule type" value="Genomic_DNA"/>
</dbReference>
<comment type="caution">
    <text evidence="1">The sequence shown here is derived from an EMBL/GenBank/DDBJ whole genome shotgun (WGS) entry which is preliminary data.</text>
</comment>
<sequence>MKYCCRCLQPDTRPNTHFSESGVCPACDYVEAIKHVDWQERIDILGDIFASRKRKPGVFHDCIIGVSGGKDSTRQAMWVRDKFGINPLLVCLSYPPEQATERGMANLSNLIELGFDVVVSAPAPATWKGLKRDGFAQFTNSFRSTELALFSAVPQVALRYGIDLILWGENPALQLGDLKTLGKTGYDGNNLRHMNTLSSGTQWMLDAGYTPQQLLPYQYPQSEAFIASGLQIIYLGWFLGDWSLVNNAMYSCGDGLEIRADRVGNTGDLYGVTALDEDFTPINQMIKYYKFGFGRTTDYVNEEIRLGRLSRDDGIQLVAQFDDACAPGYIAKYCDYLGISVDAFWAQVHAATNRRLFDIQADGRITRKFQVGVGL</sequence>
<reference evidence="1 2" key="1">
    <citation type="submission" date="2020-05" db="EMBL/GenBank/DDBJ databases">
        <title>Aquincola sp. isolate from soil.</title>
        <authorList>
            <person name="Han J."/>
            <person name="Kim D.-U."/>
        </authorList>
    </citation>
    <scope>NUCLEOTIDE SEQUENCE [LARGE SCALE GENOMIC DNA]</scope>
    <source>
        <strain evidence="1 2">S2</strain>
    </source>
</reference>
<proteinExistence type="predicted"/>
<keyword evidence="2" id="KW-1185">Reference proteome</keyword>
<name>A0ABX2EP58_9BURK</name>
<accession>A0ABX2EP58</accession>
<dbReference type="NCBIfam" id="TIGR03573">
    <property type="entry name" value="WbuX"/>
    <property type="match status" value="1"/>
</dbReference>